<organism evidence="1 2">
    <name type="scientific">Dallia pectoralis</name>
    <name type="common">Alaska blackfish</name>
    <dbReference type="NCBI Taxonomy" id="75939"/>
    <lineage>
        <taxon>Eukaryota</taxon>
        <taxon>Metazoa</taxon>
        <taxon>Chordata</taxon>
        <taxon>Craniata</taxon>
        <taxon>Vertebrata</taxon>
        <taxon>Euteleostomi</taxon>
        <taxon>Actinopterygii</taxon>
        <taxon>Neopterygii</taxon>
        <taxon>Teleostei</taxon>
        <taxon>Protacanthopterygii</taxon>
        <taxon>Esociformes</taxon>
        <taxon>Umbridae</taxon>
        <taxon>Dallia</taxon>
    </lineage>
</organism>
<evidence type="ECO:0000313" key="1">
    <source>
        <dbReference type="EMBL" id="KAJ7998238.1"/>
    </source>
</evidence>
<sequence>MFYSSGDGHASNLQQILSHTAISSSSSPAATGGMVAPNIGDLEKNSARESSSLNDVCASFRKVKINQNI</sequence>
<proteinExistence type="predicted"/>
<dbReference type="EMBL" id="CM055745">
    <property type="protein sequence ID" value="KAJ7998238.1"/>
    <property type="molecule type" value="Genomic_DNA"/>
</dbReference>
<reference evidence="1" key="1">
    <citation type="submission" date="2021-05" db="EMBL/GenBank/DDBJ databases">
        <authorList>
            <person name="Pan Q."/>
            <person name="Jouanno E."/>
            <person name="Zahm M."/>
            <person name="Klopp C."/>
            <person name="Cabau C."/>
            <person name="Louis A."/>
            <person name="Berthelot C."/>
            <person name="Parey E."/>
            <person name="Roest Crollius H."/>
            <person name="Montfort J."/>
            <person name="Robinson-Rechavi M."/>
            <person name="Bouchez O."/>
            <person name="Lampietro C."/>
            <person name="Lopez Roques C."/>
            <person name="Donnadieu C."/>
            <person name="Postlethwait J."/>
            <person name="Bobe J."/>
            <person name="Dillon D."/>
            <person name="Chandos A."/>
            <person name="von Hippel F."/>
            <person name="Guiguen Y."/>
        </authorList>
    </citation>
    <scope>NUCLEOTIDE SEQUENCE</scope>
    <source>
        <strain evidence="1">YG-Jan2019</strain>
    </source>
</reference>
<name>A0ACC2G436_DALPE</name>
<dbReference type="Proteomes" id="UP001157502">
    <property type="component" value="Chromosome 18"/>
</dbReference>
<evidence type="ECO:0000313" key="2">
    <source>
        <dbReference type="Proteomes" id="UP001157502"/>
    </source>
</evidence>
<protein>
    <submittedName>
        <fullName evidence="1">Uncharacterized protein</fullName>
    </submittedName>
</protein>
<gene>
    <name evidence="1" type="ORF">DPEC_G00220520</name>
</gene>
<comment type="caution">
    <text evidence="1">The sequence shown here is derived from an EMBL/GenBank/DDBJ whole genome shotgun (WGS) entry which is preliminary data.</text>
</comment>
<accession>A0ACC2G436</accession>
<keyword evidence="2" id="KW-1185">Reference proteome</keyword>